<comment type="cofactor">
    <cofactor evidence="5">
        <name>Mg(2+)</name>
        <dbReference type="ChEBI" id="CHEBI:18420"/>
    </cofactor>
</comment>
<dbReference type="EMBL" id="VTPY01000005">
    <property type="protein sequence ID" value="KAA0011442.1"/>
    <property type="molecule type" value="Genomic_DNA"/>
</dbReference>
<comment type="caution">
    <text evidence="6">The sequence shown here is derived from an EMBL/GenBank/DDBJ whole genome shotgun (WGS) entry which is preliminary data.</text>
</comment>
<protein>
    <recommendedName>
        <fullName evidence="2">Putative 4-hydroxy-4-methyl-2-oxoglutarate aldolase</fullName>
    </recommendedName>
    <alternativeName>
        <fullName evidence="3">Regulator of ribonuclease activity homolog</fullName>
    </alternativeName>
    <alternativeName>
        <fullName evidence="4">RraA-like protein</fullName>
    </alternativeName>
</protein>
<dbReference type="Gene3D" id="3.50.30.40">
    <property type="entry name" value="Ribonuclease E inhibitor RraA/RraA-like"/>
    <property type="match status" value="1"/>
</dbReference>
<evidence type="ECO:0000256" key="4">
    <source>
        <dbReference type="ARBA" id="ARBA00030169"/>
    </source>
</evidence>
<keyword evidence="5" id="KW-0460">Magnesium</keyword>
<dbReference type="PANTHER" id="PTHR33254:SF4">
    <property type="entry name" value="4-HYDROXY-4-METHYL-2-OXOGLUTARATE ALDOLASE 3-RELATED"/>
    <property type="match status" value="1"/>
</dbReference>
<dbReference type="CDD" id="cd16841">
    <property type="entry name" value="RraA_family"/>
    <property type="match status" value="1"/>
</dbReference>
<dbReference type="GO" id="GO:0046872">
    <property type="term" value="F:metal ion binding"/>
    <property type="evidence" value="ECO:0007669"/>
    <property type="project" value="UniProtKB-KW"/>
</dbReference>
<evidence type="ECO:0000256" key="5">
    <source>
        <dbReference type="PIRSR" id="PIRSR605493-1"/>
    </source>
</evidence>
<dbReference type="RefSeq" id="WP_149329181.1">
    <property type="nucleotide sequence ID" value="NZ_VTPY01000005.1"/>
</dbReference>
<dbReference type="PANTHER" id="PTHR33254">
    <property type="entry name" value="4-HYDROXY-4-METHYL-2-OXOGLUTARATE ALDOLASE 3-RELATED"/>
    <property type="match status" value="1"/>
</dbReference>
<gene>
    <name evidence="6" type="ORF">F0A17_15230</name>
</gene>
<dbReference type="SUPFAM" id="SSF89562">
    <property type="entry name" value="RraA-like"/>
    <property type="match status" value="1"/>
</dbReference>
<dbReference type="InterPro" id="IPR036704">
    <property type="entry name" value="RraA/RraA-like_sf"/>
</dbReference>
<evidence type="ECO:0000313" key="7">
    <source>
        <dbReference type="Proteomes" id="UP000486760"/>
    </source>
</evidence>
<evidence type="ECO:0000313" key="6">
    <source>
        <dbReference type="EMBL" id="KAA0011442.1"/>
    </source>
</evidence>
<proteinExistence type="predicted"/>
<comment type="cofactor">
    <cofactor evidence="1">
        <name>a divalent metal cation</name>
        <dbReference type="ChEBI" id="CHEBI:60240"/>
    </cofactor>
</comment>
<evidence type="ECO:0000256" key="3">
    <source>
        <dbReference type="ARBA" id="ARBA00029596"/>
    </source>
</evidence>
<keyword evidence="7" id="KW-1185">Reference proteome</keyword>
<dbReference type="AlphaFoldDB" id="A0A7V7FZR4"/>
<keyword evidence="5" id="KW-0479">Metal-binding</keyword>
<feature type="binding site" evidence="5">
    <location>
        <position position="115"/>
    </location>
    <ligand>
        <name>Mg(2+)</name>
        <dbReference type="ChEBI" id="CHEBI:18420"/>
    </ligand>
</feature>
<dbReference type="Pfam" id="PF03737">
    <property type="entry name" value="RraA-like"/>
    <property type="match status" value="1"/>
</dbReference>
<sequence length="207" mass="22157">MFDIRPRAEGASPGLRARYREVATSTLGHLTDFGAIAGLAPVRRPARLLGNALTVRIPHLDGSAIRRALELAEPGDVLVIDVSGDERRACWGELRTYAALRKGLAGVVTSGCVTDMAELARLSLPVYSRGASPLTTRALDLEGEVNVPVAIDGVAIRPGDLMIGDDDGLFALTPARAEALLAPALDKQAGEVARRRELQAAYPEWWR</sequence>
<dbReference type="InterPro" id="IPR005493">
    <property type="entry name" value="RraA/RraA-like"/>
</dbReference>
<evidence type="ECO:0000256" key="2">
    <source>
        <dbReference type="ARBA" id="ARBA00016549"/>
    </source>
</evidence>
<accession>A0A7V7FZR4</accession>
<reference evidence="6 7" key="1">
    <citation type="submission" date="2019-08" db="EMBL/GenBank/DDBJ databases">
        <title>Bioinformatics analysis of the strain L3 and L5.</title>
        <authorList>
            <person name="Li X."/>
        </authorList>
    </citation>
    <scope>NUCLEOTIDE SEQUENCE [LARGE SCALE GENOMIC DNA]</scope>
    <source>
        <strain evidence="6 7">L5</strain>
    </source>
</reference>
<name>A0A7V7FZR4_9GAMM</name>
<organism evidence="6 7">
    <name type="scientific">Billgrantia pellis</name>
    <dbReference type="NCBI Taxonomy" id="2606936"/>
    <lineage>
        <taxon>Bacteria</taxon>
        <taxon>Pseudomonadati</taxon>
        <taxon>Pseudomonadota</taxon>
        <taxon>Gammaproteobacteria</taxon>
        <taxon>Oceanospirillales</taxon>
        <taxon>Halomonadaceae</taxon>
        <taxon>Billgrantia</taxon>
    </lineage>
</organism>
<evidence type="ECO:0000256" key="1">
    <source>
        <dbReference type="ARBA" id="ARBA00001968"/>
    </source>
</evidence>
<dbReference type="Proteomes" id="UP000486760">
    <property type="component" value="Unassembled WGS sequence"/>
</dbReference>